<dbReference type="InterPro" id="IPR027417">
    <property type="entry name" value="P-loop_NTPase"/>
</dbReference>
<dbReference type="PANTHER" id="PTHR47962">
    <property type="entry name" value="ATP-DEPENDENT HELICASE LHR-RELATED-RELATED"/>
    <property type="match status" value="1"/>
</dbReference>
<dbReference type="CDD" id="cd18032">
    <property type="entry name" value="DEXHc_RE_I_III_res"/>
    <property type="match status" value="1"/>
</dbReference>
<dbReference type="PATRIC" id="fig|1305737.6.peg.2555"/>
<dbReference type="Proteomes" id="UP000050421">
    <property type="component" value="Unassembled WGS sequence"/>
</dbReference>
<comment type="caution">
    <text evidence="3">The sequence shown here is derived from an EMBL/GenBank/DDBJ whole genome shotgun (WGS) entry which is preliminary data.</text>
</comment>
<keyword evidence="3" id="KW-0067">ATP-binding</keyword>
<dbReference type="eggNOG" id="COG1061">
    <property type="taxonomic scope" value="Bacteria"/>
</dbReference>
<dbReference type="Pfam" id="PF13091">
    <property type="entry name" value="PLDc_2"/>
    <property type="match status" value="1"/>
</dbReference>
<evidence type="ECO:0000259" key="1">
    <source>
        <dbReference type="PROSITE" id="PS51192"/>
    </source>
</evidence>
<dbReference type="GO" id="GO:0016887">
    <property type="term" value="F:ATP hydrolysis activity"/>
    <property type="evidence" value="ECO:0007669"/>
    <property type="project" value="TreeGrafter"/>
</dbReference>
<dbReference type="PROSITE" id="PS51194">
    <property type="entry name" value="HELICASE_CTER"/>
    <property type="match status" value="1"/>
</dbReference>
<dbReference type="SUPFAM" id="SSF56024">
    <property type="entry name" value="Phospholipase D/nuclease"/>
    <property type="match status" value="1"/>
</dbReference>
<evidence type="ECO:0000313" key="3">
    <source>
        <dbReference type="EMBL" id="KPQ15230.1"/>
    </source>
</evidence>
<dbReference type="Pfam" id="PF04851">
    <property type="entry name" value="ResIII"/>
    <property type="match status" value="1"/>
</dbReference>
<dbReference type="InterPro" id="IPR014001">
    <property type="entry name" value="Helicase_ATP-bd"/>
</dbReference>
<evidence type="ECO:0000259" key="2">
    <source>
        <dbReference type="PROSITE" id="PS51194"/>
    </source>
</evidence>
<dbReference type="InterPro" id="IPR025202">
    <property type="entry name" value="PLD-like_dom"/>
</dbReference>
<dbReference type="SMART" id="SM00490">
    <property type="entry name" value="HELICc"/>
    <property type="match status" value="1"/>
</dbReference>
<dbReference type="GO" id="GO:0003677">
    <property type="term" value="F:DNA binding"/>
    <property type="evidence" value="ECO:0007669"/>
    <property type="project" value="InterPro"/>
</dbReference>
<reference evidence="3 4" key="1">
    <citation type="submission" date="2015-09" db="EMBL/GenBank/DDBJ databases">
        <title>Identification and resolution of microdiversity through metagenomic sequencing of parallel consortia.</title>
        <authorList>
            <person name="Nelson W.C."/>
            <person name="Romine M.F."/>
            <person name="Lindemann S.R."/>
        </authorList>
    </citation>
    <scope>NUCLEOTIDE SEQUENCE [LARGE SCALE GENOMIC DNA]</scope>
    <source>
        <strain evidence="3">HL-49</strain>
    </source>
</reference>
<dbReference type="GO" id="GO:0004386">
    <property type="term" value="F:helicase activity"/>
    <property type="evidence" value="ECO:0007669"/>
    <property type="project" value="UniProtKB-KW"/>
</dbReference>
<dbReference type="Gene3D" id="3.30.870.10">
    <property type="entry name" value="Endonuclease Chain A"/>
    <property type="match status" value="1"/>
</dbReference>
<organism evidence="3 4">
    <name type="scientific">Algoriphagus marincola HL-49</name>
    <dbReference type="NCBI Taxonomy" id="1305737"/>
    <lineage>
        <taxon>Bacteria</taxon>
        <taxon>Pseudomonadati</taxon>
        <taxon>Bacteroidota</taxon>
        <taxon>Cytophagia</taxon>
        <taxon>Cytophagales</taxon>
        <taxon>Cyclobacteriaceae</taxon>
        <taxon>Algoriphagus</taxon>
    </lineage>
</organism>
<keyword evidence="3" id="KW-0547">Nucleotide-binding</keyword>
<protein>
    <submittedName>
        <fullName evidence="3">ATP-dependent helicase Irc3</fullName>
    </submittedName>
</protein>
<dbReference type="STRING" id="1305737.GCA_000526355_00985"/>
<sequence length="1050" mass="120903">MEQGIYESLISKLIQSKLDELDQEVFFVDQKPIDKNEAKDVLSQYFSIVLKRALAYFSKEDQVIHQIQLVNQLILLLKEELQDEEFEQDLLALNTSFLTAIFSKSDLGVADVHSFLKSITPESRLIFSSLITGGGGPKKIQLDGELQKEISSSDRIDFLVSFIKWAGLRLLMPQLEAFTQKGGKLRLITTTYVGATDAKCIEFLANLPNTEVKVSYNTKNERVHVKAYLFYRNSGFHTAYIGSSNISKTALTKGLEWNVKLNNTEIPHVINTAQQTFETYWNSRDFETYDPKMHSEKLRIALKEGRFGSNDPGEVNLGYFDLKPYKFQEEILEKLEVERTIHGRFKNLVVAATGTGKTVISAFDFRRFYEKNQGAKLLFVAHRKEILQQSLGTFRGILKDHNFGELWVDGEEPNEYHHLFASVQTLNNRLERLDLSTNYFDFIIIDEVHHISAESYRPIIHRFSPQILVGLTATPERMDGADILSDFCDHIAAEIRLPEALNQKLLCPFNYFGISDSVDISQVSWSKGRYMPSELSKLYTSNDQRVATIIKSLDKYVTDIQEVRALGFCVTQEHAQYMAEKFALAGLKADYLVSGRTENRAEIRNRLRKKKINYLFVVDIFNEGVDIPEIDTVLFLRPTESLTVFLQQLGRGLRLADHKDCLTVLDFVGNARSEYDFEGKFRAMIGKTNTSIASELEHNFQHVPLGCSIILEKQARETILKNIKASISPNKIQLIQKIRNFRHQSDLPLTLKNFVTLYQFPLEIIYRRGTWARLLYEAGVSNEPDHIYEKEWLSCVSKKWLSTESYSYFGFILRLAKDKFQTNLKSLTKQEQQMCLMLHYDFWQNPGGFKDLESSIKAIGKNQDLVNEIIEVLEFKIDQIGFKELEIDLPYDQPLKLHSRYTRDQILAAFGFSSFQTKSSNREGVAERPDIKTEILFIDLNKSDEHYSPTTMYEDYALNETLFHWQSQNSARPDSGKGLSYIKHQESGKRILLFIREEKQNQFKNTMGYVFIGEGKFREYYGSKPMSINWELNEPIPAFLYQASAKLNAG</sequence>
<dbReference type="InterPro" id="IPR006935">
    <property type="entry name" value="Helicase/UvrB_N"/>
</dbReference>
<evidence type="ECO:0000313" key="4">
    <source>
        <dbReference type="Proteomes" id="UP000050421"/>
    </source>
</evidence>
<dbReference type="InterPro" id="IPR001650">
    <property type="entry name" value="Helicase_C-like"/>
</dbReference>
<feature type="domain" description="Helicase ATP-binding" evidence="1">
    <location>
        <begin position="338"/>
        <end position="493"/>
    </location>
</feature>
<dbReference type="OrthoDB" id="9759819at2"/>
<gene>
    <name evidence="3" type="primary">irc3</name>
    <name evidence="3" type="ORF">HLUCCX10_09575</name>
</gene>
<proteinExistence type="predicted"/>
<name>A0A0P7YJJ1_9BACT</name>
<keyword evidence="3" id="KW-0378">Hydrolase</keyword>
<dbReference type="CDD" id="cd09203">
    <property type="entry name" value="PLDc_N_DEXD_b1"/>
    <property type="match status" value="1"/>
</dbReference>
<dbReference type="Pfam" id="PF00271">
    <property type="entry name" value="Helicase_C"/>
    <property type="match status" value="1"/>
</dbReference>
<dbReference type="SMART" id="SM00487">
    <property type="entry name" value="DEXDc"/>
    <property type="match status" value="1"/>
</dbReference>
<dbReference type="GO" id="GO:0005524">
    <property type="term" value="F:ATP binding"/>
    <property type="evidence" value="ECO:0007669"/>
    <property type="project" value="InterPro"/>
</dbReference>
<dbReference type="InterPro" id="IPR021835">
    <property type="entry name" value="DUF3427"/>
</dbReference>
<keyword evidence="3" id="KW-0347">Helicase</keyword>
<dbReference type="Gene3D" id="3.40.50.300">
    <property type="entry name" value="P-loop containing nucleotide triphosphate hydrolases"/>
    <property type="match status" value="2"/>
</dbReference>
<dbReference type="InterPro" id="IPR052511">
    <property type="entry name" value="ATP-dep_Helicase"/>
</dbReference>
<feature type="domain" description="Helicase C-terminal" evidence="2">
    <location>
        <begin position="552"/>
        <end position="704"/>
    </location>
</feature>
<dbReference type="EMBL" id="LJXT01000054">
    <property type="protein sequence ID" value="KPQ15230.1"/>
    <property type="molecule type" value="Genomic_DNA"/>
</dbReference>
<dbReference type="CDD" id="cd18799">
    <property type="entry name" value="SF2_C_EcoAI-like"/>
    <property type="match status" value="1"/>
</dbReference>
<dbReference type="eggNOG" id="COG3886">
    <property type="taxonomic scope" value="Bacteria"/>
</dbReference>
<dbReference type="PANTHER" id="PTHR47962:SF7">
    <property type="entry name" value="MITOCHONDRIAL ATP-DEPENDENT HELICASE IRC3-RELATED"/>
    <property type="match status" value="1"/>
</dbReference>
<dbReference type="PROSITE" id="PS51192">
    <property type="entry name" value="HELICASE_ATP_BIND_1"/>
    <property type="match status" value="1"/>
</dbReference>
<dbReference type="Pfam" id="PF11907">
    <property type="entry name" value="DUF3427"/>
    <property type="match status" value="1"/>
</dbReference>
<accession>A0A0P7YJJ1</accession>
<dbReference type="AlphaFoldDB" id="A0A0P7YJJ1"/>
<dbReference type="SUPFAM" id="SSF52540">
    <property type="entry name" value="P-loop containing nucleoside triphosphate hydrolases"/>
    <property type="match status" value="1"/>
</dbReference>